<feature type="compositionally biased region" description="Basic and acidic residues" evidence="1">
    <location>
        <begin position="44"/>
        <end position="60"/>
    </location>
</feature>
<protein>
    <submittedName>
        <fullName evidence="2">Uncharacterized protein</fullName>
    </submittedName>
</protein>
<keyword evidence="3" id="KW-1185">Reference proteome</keyword>
<dbReference type="Proteomes" id="UP001054945">
    <property type="component" value="Unassembled WGS sequence"/>
</dbReference>
<dbReference type="EMBL" id="BPLR01014409">
    <property type="protein sequence ID" value="GIY68595.1"/>
    <property type="molecule type" value="Genomic_DNA"/>
</dbReference>
<evidence type="ECO:0000256" key="1">
    <source>
        <dbReference type="SAM" id="MobiDB-lite"/>
    </source>
</evidence>
<accession>A0AAV4VGH9</accession>
<gene>
    <name evidence="2" type="ORF">CEXT_605471</name>
</gene>
<feature type="region of interest" description="Disordered" evidence="1">
    <location>
        <begin position="39"/>
        <end position="60"/>
    </location>
</feature>
<sequence length="85" mass="9735">MRPGSSGRNWWSRAHSLRKSKTHAVMNLTIVKRDTSLSASKIGSRTERKRSPIQSHNEEVKKVNNERRWTFGVDRRGCDRALSSG</sequence>
<reference evidence="2 3" key="1">
    <citation type="submission" date="2021-06" db="EMBL/GenBank/DDBJ databases">
        <title>Caerostris extrusa draft genome.</title>
        <authorList>
            <person name="Kono N."/>
            <person name="Arakawa K."/>
        </authorList>
    </citation>
    <scope>NUCLEOTIDE SEQUENCE [LARGE SCALE GENOMIC DNA]</scope>
</reference>
<proteinExistence type="predicted"/>
<name>A0AAV4VGH9_CAEEX</name>
<evidence type="ECO:0000313" key="3">
    <source>
        <dbReference type="Proteomes" id="UP001054945"/>
    </source>
</evidence>
<organism evidence="2 3">
    <name type="scientific">Caerostris extrusa</name>
    <name type="common">Bark spider</name>
    <name type="synonym">Caerostris bankana</name>
    <dbReference type="NCBI Taxonomy" id="172846"/>
    <lineage>
        <taxon>Eukaryota</taxon>
        <taxon>Metazoa</taxon>
        <taxon>Ecdysozoa</taxon>
        <taxon>Arthropoda</taxon>
        <taxon>Chelicerata</taxon>
        <taxon>Arachnida</taxon>
        <taxon>Araneae</taxon>
        <taxon>Araneomorphae</taxon>
        <taxon>Entelegynae</taxon>
        <taxon>Araneoidea</taxon>
        <taxon>Araneidae</taxon>
        <taxon>Caerostris</taxon>
    </lineage>
</organism>
<dbReference type="AlphaFoldDB" id="A0AAV4VGH9"/>
<comment type="caution">
    <text evidence="2">The sequence shown here is derived from an EMBL/GenBank/DDBJ whole genome shotgun (WGS) entry which is preliminary data.</text>
</comment>
<evidence type="ECO:0000313" key="2">
    <source>
        <dbReference type="EMBL" id="GIY68595.1"/>
    </source>
</evidence>